<proteinExistence type="predicted"/>
<sequence>MDTTLMPWVAGLFILLIGSALYLVTRAKKNRDRPAKDAAATKGEADSSANK</sequence>
<keyword evidence="2" id="KW-0472">Membrane</keyword>
<evidence type="ECO:0000313" key="3">
    <source>
        <dbReference type="EMBL" id="CTP83385.1"/>
    </source>
</evidence>
<protein>
    <submittedName>
        <fullName evidence="3">Uncharacterized protein</fullName>
    </submittedName>
</protein>
<feature type="transmembrane region" description="Helical" evidence="2">
    <location>
        <begin position="6"/>
        <end position="24"/>
    </location>
</feature>
<dbReference type="AlphaFoldDB" id="A0A0K2ZJ33"/>
<gene>
    <name evidence="3" type="ORF">XTPLMG730_0444</name>
</gene>
<dbReference type="RefSeq" id="WP_186008094.1">
    <property type="nucleotide sequence ID" value="NZ_CP076251.1"/>
</dbReference>
<dbReference type="Proteomes" id="UP000045978">
    <property type="component" value="Unassembled WGS sequence"/>
</dbReference>
<feature type="region of interest" description="Disordered" evidence="1">
    <location>
        <begin position="29"/>
        <end position="51"/>
    </location>
</feature>
<dbReference type="EMBL" id="CXOJ01000005">
    <property type="protein sequence ID" value="CTP83385.1"/>
    <property type="molecule type" value="Genomic_DNA"/>
</dbReference>
<keyword evidence="2" id="KW-0812">Transmembrane</keyword>
<accession>A0A0K2ZJ33</accession>
<evidence type="ECO:0000313" key="4">
    <source>
        <dbReference type="Proteomes" id="UP000045978"/>
    </source>
</evidence>
<name>A0A0K2ZJ33_9XANT</name>
<keyword evidence="2" id="KW-1133">Transmembrane helix</keyword>
<reference evidence="3 4" key="1">
    <citation type="submission" date="2015-07" db="EMBL/GenBank/DDBJ databases">
        <authorList>
            <person name="Noorani M."/>
        </authorList>
    </citation>
    <scope>NUCLEOTIDE SEQUENCE [LARGE SCALE GENOMIC DNA]</scope>
    <source>
        <strain evidence="3">LMG730</strain>
    </source>
</reference>
<organism evidence="3 4">
    <name type="scientific">Xanthomonas graminis pv. phlei</name>
    <dbReference type="NCBI Taxonomy" id="487906"/>
    <lineage>
        <taxon>Bacteria</taxon>
        <taxon>Pseudomonadati</taxon>
        <taxon>Pseudomonadota</taxon>
        <taxon>Gammaproteobacteria</taxon>
        <taxon>Lysobacterales</taxon>
        <taxon>Lysobacteraceae</taxon>
        <taxon>Xanthomonas</taxon>
        <taxon>Xanthomonas translucens group</taxon>
        <taxon>Xanthomonas graminis</taxon>
    </lineage>
</organism>
<evidence type="ECO:0000256" key="1">
    <source>
        <dbReference type="SAM" id="MobiDB-lite"/>
    </source>
</evidence>
<evidence type="ECO:0000256" key="2">
    <source>
        <dbReference type="SAM" id="Phobius"/>
    </source>
</evidence>